<dbReference type="Pfam" id="PF01381">
    <property type="entry name" value="HTH_3"/>
    <property type="match status" value="1"/>
</dbReference>
<dbReference type="SUPFAM" id="SSF47413">
    <property type="entry name" value="lambda repressor-like DNA-binding domains"/>
    <property type="match status" value="1"/>
</dbReference>
<dbReference type="Gene3D" id="1.10.260.40">
    <property type="entry name" value="lambda repressor-like DNA-binding domains"/>
    <property type="match status" value="1"/>
</dbReference>
<dbReference type="CDD" id="cd00093">
    <property type="entry name" value="HTH_XRE"/>
    <property type="match status" value="1"/>
</dbReference>
<dbReference type="STRING" id="930129.SAMN05216352_106194"/>
<evidence type="ECO:0000259" key="1">
    <source>
        <dbReference type="PROSITE" id="PS50943"/>
    </source>
</evidence>
<dbReference type="Proteomes" id="UP000199017">
    <property type="component" value="Unassembled WGS sequence"/>
</dbReference>
<evidence type="ECO:0000313" key="3">
    <source>
        <dbReference type="Proteomes" id="UP000199017"/>
    </source>
</evidence>
<reference evidence="2 3" key="1">
    <citation type="submission" date="2016-10" db="EMBL/GenBank/DDBJ databases">
        <authorList>
            <person name="de Groot N.N."/>
        </authorList>
    </citation>
    <scope>NUCLEOTIDE SEQUENCE [LARGE SCALE GENOMIC DNA]</scope>
    <source>
        <strain evidence="3">P4B,CCM 7963,CECT 7998,DSM 25260,IBRC-M 10614,KCTC 13821</strain>
    </source>
</reference>
<dbReference type="RefSeq" id="WP_091585166.1">
    <property type="nucleotide sequence ID" value="NZ_FNDU01000006.1"/>
</dbReference>
<dbReference type="PROSITE" id="PS50943">
    <property type="entry name" value="HTH_CROC1"/>
    <property type="match status" value="1"/>
</dbReference>
<dbReference type="AlphaFoldDB" id="A0A1G8JGN9"/>
<gene>
    <name evidence="2" type="ORF">SAMN05216352_106194</name>
</gene>
<evidence type="ECO:0000313" key="2">
    <source>
        <dbReference type="EMBL" id="SDI30444.1"/>
    </source>
</evidence>
<protein>
    <submittedName>
        <fullName evidence="2">Helix-turn-helix</fullName>
    </submittedName>
</protein>
<accession>A0A1G8JGN9</accession>
<dbReference type="InterPro" id="IPR010982">
    <property type="entry name" value="Lambda_DNA-bd_dom_sf"/>
</dbReference>
<name>A0A1G8JGN9_9BACI</name>
<dbReference type="InterPro" id="IPR001387">
    <property type="entry name" value="Cro/C1-type_HTH"/>
</dbReference>
<keyword evidence="3" id="KW-1185">Reference proteome</keyword>
<dbReference type="GO" id="GO:0003677">
    <property type="term" value="F:DNA binding"/>
    <property type="evidence" value="ECO:0007669"/>
    <property type="project" value="InterPro"/>
</dbReference>
<sequence length="196" mass="22908">MHPLEYCAKIFDYQYKEIAEELGVSKQTITDYIKGKTRYIPKKHLPKLSELFNGIDPTFFNKKELNEVEELDVQIAHIEKLSAKEYEEVETDGEILISDPLSSERSRLYSLRNKKVLVNKIFEHIADGDNSHKSSVVKQIVNVFEERSRDEIDALYIFTYILSTNWGKPAGMRKKDEQLMEDLKDVLKKHLDIEII</sequence>
<feature type="domain" description="HTH cro/C1-type" evidence="1">
    <location>
        <begin position="16"/>
        <end position="60"/>
    </location>
</feature>
<proteinExistence type="predicted"/>
<organism evidence="2 3">
    <name type="scientific">Alteribacillus bidgolensis</name>
    <dbReference type="NCBI Taxonomy" id="930129"/>
    <lineage>
        <taxon>Bacteria</taxon>
        <taxon>Bacillati</taxon>
        <taxon>Bacillota</taxon>
        <taxon>Bacilli</taxon>
        <taxon>Bacillales</taxon>
        <taxon>Bacillaceae</taxon>
        <taxon>Alteribacillus</taxon>
    </lineage>
</organism>
<dbReference type="EMBL" id="FNDU01000006">
    <property type="protein sequence ID" value="SDI30444.1"/>
    <property type="molecule type" value="Genomic_DNA"/>
</dbReference>
<dbReference type="OrthoDB" id="1904300at2"/>